<protein>
    <submittedName>
        <fullName evidence="2">Transmembrane protein, putative</fullName>
    </submittedName>
</protein>
<keyword evidence="1" id="KW-0472">Membrane</keyword>
<feature type="transmembrane region" description="Helical" evidence="1">
    <location>
        <begin position="52"/>
        <end position="71"/>
    </location>
</feature>
<dbReference type="InParanoid" id="W7XG69"/>
<dbReference type="KEGG" id="tet:TTHERM_000614679"/>
<feature type="transmembrane region" description="Helical" evidence="1">
    <location>
        <begin position="78"/>
        <end position="105"/>
    </location>
</feature>
<proteinExistence type="predicted"/>
<sequence>MFLLINISKKAFLYQILNQLKYKDNYLGNQQQWLQEEFQQIKLSLIKSQLKLIEIIIMIFAEEPIWVILLFKALLRNFSIIIMFLIITLMLFQVLELLIEILLKFNTFSHTKIGNINMMDNGGAWVHWLVMFYSSAHLFSYTLFYKLKNQTLKREEELQTNFITTMLVSSTSKSMTISNDNQVISKYNQQILLQFDFNQLHLLVACIYFHQDLSMTHSY</sequence>
<keyword evidence="1 2" id="KW-0812">Transmembrane</keyword>
<gene>
    <name evidence="2" type="ORF">TTHERM_000614679</name>
</gene>
<dbReference type="Proteomes" id="UP000009168">
    <property type="component" value="Unassembled WGS sequence"/>
</dbReference>
<dbReference type="AlphaFoldDB" id="W7XG69"/>
<keyword evidence="1" id="KW-1133">Transmembrane helix</keyword>
<dbReference type="GeneID" id="24439816"/>
<evidence type="ECO:0000313" key="2">
    <source>
        <dbReference type="EMBL" id="EWS71829.1"/>
    </source>
</evidence>
<organism evidence="2 3">
    <name type="scientific">Tetrahymena thermophila (strain SB210)</name>
    <dbReference type="NCBI Taxonomy" id="312017"/>
    <lineage>
        <taxon>Eukaryota</taxon>
        <taxon>Sar</taxon>
        <taxon>Alveolata</taxon>
        <taxon>Ciliophora</taxon>
        <taxon>Intramacronucleata</taxon>
        <taxon>Oligohymenophorea</taxon>
        <taxon>Hymenostomatida</taxon>
        <taxon>Tetrahymenina</taxon>
        <taxon>Tetrahymenidae</taxon>
        <taxon>Tetrahymena</taxon>
    </lineage>
</organism>
<feature type="transmembrane region" description="Helical" evidence="1">
    <location>
        <begin position="125"/>
        <end position="144"/>
    </location>
</feature>
<keyword evidence="3" id="KW-1185">Reference proteome</keyword>
<dbReference type="EMBL" id="GG662448">
    <property type="protein sequence ID" value="EWS71829.1"/>
    <property type="molecule type" value="Genomic_DNA"/>
</dbReference>
<dbReference type="RefSeq" id="XP_012655622.1">
    <property type="nucleotide sequence ID" value="XM_012800168.1"/>
</dbReference>
<evidence type="ECO:0000313" key="3">
    <source>
        <dbReference type="Proteomes" id="UP000009168"/>
    </source>
</evidence>
<evidence type="ECO:0000256" key="1">
    <source>
        <dbReference type="SAM" id="Phobius"/>
    </source>
</evidence>
<reference evidence="3" key="1">
    <citation type="journal article" date="2006" name="PLoS Biol.">
        <title>Macronuclear genome sequence of the ciliate Tetrahymena thermophila, a model eukaryote.</title>
        <authorList>
            <person name="Eisen J.A."/>
            <person name="Coyne R.S."/>
            <person name="Wu M."/>
            <person name="Wu D."/>
            <person name="Thiagarajan M."/>
            <person name="Wortman J.R."/>
            <person name="Badger J.H."/>
            <person name="Ren Q."/>
            <person name="Amedeo P."/>
            <person name="Jones K.M."/>
            <person name="Tallon L.J."/>
            <person name="Delcher A.L."/>
            <person name="Salzberg S.L."/>
            <person name="Silva J.C."/>
            <person name="Haas B.J."/>
            <person name="Majoros W.H."/>
            <person name="Farzad M."/>
            <person name="Carlton J.M."/>
            <person name="Smith R.K. Jr."/>
            <person name="Garg J."/>
            <person name="Pearlman R.E."/>
            <person name="Karrer K.M."/>
            <person name="Sun L."/>
            <person name="Manning G."/>
            <person name="Elde N.C."/>
            <person name="Turkewitz A.P."/>
            <person name="Asai D.J."/>
            <person name="Wilkes D.E."/>
            <person name="Wang Y."/>
            <person name="Cai H."/>
            <person name="Collins K."/>
            <person name="Stewart B.A."/>
            <person name="Lee S.R."/>
            <person name="Wilamowska K."/>
            <person name="Weinberg Z."/>
            <person name="Ruzzo W.L."/>
            <person name="Wloga D."/>
            <person name="Gaertig J."/>
            <person name="Frankel J."/>
            <person name="Tsao C.-C."/>
            <person name="Gorovsky M.A."/>
            <person name="Keeling P.J."/>
            <person name="Waller R.F."/>
            <person name="Patron N.J."/>
            <person name="Cherry J.M."/>
            <person name="Stover N.A."/>
            <person name="Krieger C.J."/>
            <person name="del Toro C."/>
            <person name="Ryder H.F."/>
            <person name="Williamson S.C."/>
            <person name="Barbeau R.A."/>
            <person name="Hamilton E.P."/>
            <person name="Orias E."/>
        </authorList>
    </citation>
    <scope>NUCLEOTIDE SEQUENCE [LARGE SCALE GENOMIC DNA]</scope>
    <source>
        <strain evidence="3">SB210</strain>
    </source>
</reference>
<name>W7XG69_TETTS</name>
<accession>W7XG69</accession>